<gene>
    <name evidence="3" type="ORF">CRE_06310</name>
</gene>
<dbReference type="HOGENOM" id="CLU_510234_0_0_1"/>
<dbReference type="AlphaFoldDB" id="E3M177"/>
<dbReference type="OrthoDB" id="5908221at2759"/>
<name>E3M177_CAERE</name>
<keyword evidence="1" id="KW-0175">Coiled coil</keyword>
<protein>
    <submittedName>
        <fullName evidence="3">Uncharacterized protein</fullName>
    </submittedName>
</protein>
<feature type="region of interest" description="Disordered" evidence="2">
    <location>
        <begin position="1"/>
        <end position="31"/>
    </location>
</feature>
<evidence type="ECO:0000313" key="3">
    <source>
        <dbReference type="EMBL" id="EFO88678.1"/>
    </source>
</evidence>
<proteinExistence type="predicted"/>
<accession>E3M177</accession>
<evidence type="ECO:0000256" key="1">
    <source>
        <dbReference type="SAM" id="Coils"/>
    </source>
</evidence>
<dbReference type="STRING" id="31234.E3M177"/>
<feature type="region of interest" description="Disordered" evidence="2">
    <location>
        <begin position="414"/>
        <end position="454"/>
    </location>
</feature>
<organism evidence="4">
    <name type="scientific">Caenorhabditis remanei</name>
    <name type="common">Caenorhabditis vulgaris</name>
    <dbReference type="NCBI Taxonomy" id="31234"/>
    <lineage>
        <taxon>Eukaryota</taxon>
        <taxon>Metazoa</taxon>
        <taxon>Ecdysozoa</taxon>
        <taxon>Nematoda</taxon>
        <taxon>Chromadorea</taxon>
        <taxon>Rhabditida</taxon>
        <taxon>Rhabditina</taxon>
        <taxon>Rhabditomorpha</taxon>
        <taxon>Rhabditoidea</taxon>
        <taxon>Rhabditidae</taxon>
        <taxon>Peloderinae</taxon>
        <taxon>Caenorhabditis</taxon>
    </lineage>
</organism>
<keyword evidence="4" id="KW-1185">Reference proteome</keyword>
<evidence type="ECO:0000256" key="2">
    <source>
        <dbReference type="SAM" id="MobiDB-lite"/>
    </source>
</evidence>
<evidence type="ECO:0000313" key="4">
    <source>
        <dbReference type="Proteomes" id="UP000008281"/>
    </source>
</evidence>
<dbReference type="eggNOG" id="ENOG502TIRP">
    <property type="taxonomic scope" value="Eukaryota"/>
</dbReference>
<dbReference type="EMBL" id="DS268421">
    <property type="protein sequence ID" value="EFO88678.1"/>
    <property type="molecule type" value="Genomic_DNA"/>
</dbReference>
<sequence>MGSIQSCDTSQPDESEPSTSLGPPPPPLSDQSVEQLIEYIEKQLERKKHVDFLELAEKLKPKMNTFLVSLGDEHCSAFKKVEQRESVPDPQPQSLLMFKPFTLADNPENLQRPITIVSQSAEQMDAPPKLTAEVLKEVDNLTSSTQSEIPGCSDSAMPKLVAMVNKFNFNFNRISSSESFVTTPNGTMVVPNSMIRSEMKRCQASSPDAFKFLYPSEENEKKVEHLEKKVENLEKLLEEEKLKQVGLLERTNAWHAHNCTYEWFWGRELARMYHKYKHFEKVAKTLMEKQQLGESSGEMPRDLLKEIRTALFSAISTEEMPQLVKNPPGAYLLYRKWRDTNNGWLTNLDICKSTFSLWNLKIDVVSAKDWTAIRTAKGPEFWEWRNRANTLYDEHVDQLVKGYIRVEERRGRRRKRSMWDTKRRTKKSNDGGSGGKKKAVVGSEEASEPIEIYS</sequence>
<dbReference type="Proteomes" id="UP000008281">
    <property type="component" value="Unassembled WGS sequence"/>
</dbReference>
<reference evidence="3" key="1">
    <citation type="submission" date="2007-07" db="EMBL/GenBank/DDBJ databases">
        <title>PCAP assembly of the Caenorhabditis remanei genome.</title>
        <authorList>
            <consortium name="The Caenorhabditis remanei Sequencing Consortium"/>
            <person name="Wilson R.K."/>
        </authorList>
    </citation>
    <scope>NUCLEOTIDE SEQUENCE [LARGE SCALE GENOMIC DNA]</scope>
    <source>
        <strain evidence="3">PB4641</strain>
    </source>
</reference>
<dbReference type="InParanoid" id="E3M177"/>
<feature type="compositionally biased region" description="Polar residues" evidence="2">
    <location>
        <begin position="1"/>
        <end position="10"/>
    </location>
</feature>
<feature type="coiled-coil region" evidence="1">
    <location>
        <begin position="216"/>
        <end position="250"/>
    </location>
</feature>